<protein>
    <submittedName>
        <fullName evidence="6">TetR/AcrR family transcriptional regulator</fullName>
    </submittedName>
</protein>
<evidence type="ECO:0000256" key="3">
    <source>
        <dbReference type="ARBA" id="ARBA00023163"/>
    </source>
</evidence>
<organism evidence="6 7">
    <name type="scientific">Kribbella deserti</name>
    <dbReference type="NCBI Taxonomy" id="1926257"/>
    <lineage>
        <taxon>Bacteria</taxon>
        <taxon>Bacillati</taxon>
        <taxon>Actinomycetota</taxon>
        <taxon>Actinomycetes</taxon>
        <taxon>Propionibacteriales</taxon>
        <taxon>Kribbellaceae</taxon>
        <taxon>Kribbella</taxon>
    </lineage>
</organism>
<dbReference type="Gene3D" id="1.10.10.60">
    <property type="entry name" value="Homeodomain-like"/>
    <property type="match status" value="1"/>
</dbReference>
<dbReference type="RefSeq" id="WP_380056090.1">
    <property type="nucleotide sequence ID" value="NZ_JBHLTC010000040.1"/>
</dbReference>
<dbReference type="InterPro" id="IPR009057">
    <property type="entry name" value="Homeodomain-like_sf"/>
</dbReference>
<dbReference type="PANTHER" id="PTHR30055:SF151">
    <property type="entry name" value="TRANSCRIPTIONAL REGULATORY PROTEIN"/>
    <property type="match status" value="1"/>
</dbReference>
<dbReference type="PROSITE" id="PS50977">
    <property type="entry name" value="HTH_TETR_2"/>
    <property type="match status" value="1"/>
</dbReference>
<dbReference type="SUPFAM" id="SSF48498">
    <property type="entry name" value="Tetracyclin repressor-like, C-terminal domain"/>
    <property type="match status" value="1"/>
</dbReference>
<dbReference type="InterPro" id="IPR001647">
    <property type="entry name" value="HTH_TetR"/>
</dbReference>
<keyword evidence="1" id="KW-0805">Transcription regulation</keyword>
<comment type="caution">
    <text evidence="6">The sequence shown here is derived from an EMBL/GenBank/DDBJ whole genome shotgun (WGS) entry which is preliminary data.</text>
</comment>
<evidence type="ECO:0000313" key="6">
    <source>
        <dbReference type="EMBL" id="MFC0628929.1"/>
    </source>
</evidence>
<dbReference type="SUPFAM" id="SSF46689">
    <property type="entry name" value="Homeodomain-like"/>
    <property type="match status" value="1"/>
</dbReference>
<dbReference type="InterPro" id="IPR050109">
    <property type="entry name" value="HTH-type_TetR-like_transc_reg"/>
</dbReference>
<proteinExistence type="predicted"/>
<evidence type="ECO:0000256" key="1">
    <source>
        <dbReference type="ARBA" id="ARBA00023015"/>
    </source>
</evidence>
<dbReference type="Proteomes" id="UP001589890">
    <property type="component" value="Unassembled WGS sequence"/>
</dbReference>
<dbReference type="InterPro" id="IPR004111">
    <property type="entry name" value="Repressor_TetR_C"/>
</dbReference>
<sequence>MSDEIPRVLQLLWGVHDPNRPGPKPGLSINEIGDAAVRIADADGLAAVSMSKVAAELGRTTMSLYRYVDAKQDLYAVMLDRAFGLPELEPADDWQGRIRAWAHAFRARLQEHPWILQVPVDEPPLAPQQLVWMEQGLNAFDGTSLSPGQRLSSVLLIDIYVRGAIVLTPNFGAPAEPAAAADERDRQQADRLYARRLAALADPKRFPSLTAALESGALDGDEDEFTAGLDTVIAGIEAKLQAG</sequence>
<evidence type="ECO:0000256" key="2">
    <source>
        <dbReference type="ARBA" id="ARBA00023125"/>
    </source>
</evidence>
<evidence type="ECO:0000256" key="4">
    <source>
        <dbReference type="PROSITE-ProRule" id="PRU00335"/>
    </source>
</evidence>
<dbReference type="Pfam" id="PF02909">
    <property type="entry name" value="TetR_C_1"/>
    <property type="match status" value="1"/>
</dbReference>
<gene>
    <name evidence="6" type="ORF">ACFFGN_32990</name>
</gene>
<keyword evidence="7" id="KW-1185">Reference proteome</keyword>
<dbReference type="PANTHER" id="PTHR30055">
    <property type="entry name" value="HTH-TYPE TRANSCRIPTIONAL REGULATOR RUTR"/>
    <property type="match status" value="1"/>
</dbReference>
<dbReference type="InterPro" id="IPR036271">
    <property type="entry name" value="Tet_transcr_reg_TetR-rel_C_sf"/>
</dbReference>
<keyword evidence="3" id="KW-0804">Transcription</keyword>
<feature type="DNA-binding region" description="H-T-H motif" evidence="4">
    <location>
        <begin position="49"/>
        <end position="68"/>
    </location>
</feature>
<accession>A0ABV6QWA5</accession>
<evidence type="ECO:0000259" key="5">
    <source>
        <dbReference type="PROSITE" id="PS50977"/>
    </source>
</evidence>
<name>A0ABV6QWA5_9ACTN</name>
<feature type="domain" description="HTH tetR-type" evidence="5">
    <location>
        <begin position="26"/>
        <end position="86"/>
    </location>
</feature>
<evidence type="ECO:0000313" key="7">
    <source>
        <dbReference type="Proteomes" id="UP001589890"/>
    </source>
</evidence>
<dbReference type="EMBL" id="JBHLTC010000040">
    <property type="protein sequence ID" value="MFC0628929.1"/>
    <property type="molecule type" value="Genomic_DNA"/>
</dbReference>
<dbReference type="Gene3D" id="1.10.357.10">
    <property type="entry name" value="Tetracycline Repressor, domain 2"/>
    <property type="match status" value="1"/>
</dbReference>
<keyword evidence="2 4" id="KW-0238">DNA-binding</keyword>
<dbReference type="Pfam" id="PF00440">
    <property type="entry name" value="TetR_N"/>
    <property type="match status" value="1"/>
</dbReference>
<reference evidence="6 7" key="1">
    <citation type="submission" date="2024-09" db="EMBL/GenBank/DDBJ databases">
        <authorList>
            <person name="Sun Q."/>
            <person name="Mori K."/>
        </authorList>
    </citation>
    <scope>NUCLEOTIDE SEQUENCE [LARGE SCALE GENOMIC DNA]</scope>
    <source>
        <strain evidence="6 7">CGMCC 1.15906</strain>
    </source>
</reference>